<feature type="region of interest" description="Disordered" evidence="1">
    <location>
        <begin position="1"/>
        <end position="22"/>
    </location>
</feature>
<protein>
    <submittedName>
        <fullName evidence="2">Uncharacterized protein</fullName>
    </submittedName>
</protein>
<organism evidence="2 3">
    <name type="scientific">Amycolatopsis camponoti</name>
    <dbReference type="NCBI Taxonomy" id="2606593"/>
    <lineage>
        <taxon>Bacteria</taxon>
        <taxon>Bacillati</taxon>
        <taxon>Actinomycetota</taxon>
        <taxon>Actinomycetes</taxon>
        <taxon>Pseudonocardiales</taxon>
        <taxon>Pseudonocardiaceae</taxon>
        <taxon>Amycolatopsis</taxon>
    </lineage>
</organism>
<reference evidence="2 3" key="1">
    <citation type="submission" date="2019-09" db="EMBL/GenBank/DDBJ databases">
        <authorList>
            <person name="Leyn A S."/>
        </authorList>
    </citation>
    <scope>NUCLEOTIDE SEQUENCE [LARGE SCALE GENOMIC DNA]</scope>
    <source>
        <strain evidence="2">AA231_1</strain>
    </source>
</reference>
<name>A0A6I8LQU3_9PSEU</name>
<dbReference type="AlphaFoldDB" id="A0A6I8LQU3"/>
<evidence type="ECO:0000256" key="1">
    <source>
        <dbReference type="SAM" id="MobiDB-lite"/>
    </source>
</evidence>
<sequence>MDRPRHRRSGQSGSTRPGRLRRRVLTTNSVLGAVGRHHDTKLYGLWFEVVAVQRRSPPRSGIIAVSSLPDQPWGHRSAAMAWATDLRAQAMC</sequence>
<keyword evidence="3" id="KW-1185">Reference proteome</keyword>
<dbReference type="Proteomes" id="UP000399805">
    <property type="component" value="Unassembled WGS sequence"/>
</dbReference>
<gene>
    <name evidence="2" type="ORF">AA23TX_03348</name>
</gene>
<evidence type="ECO:0000313" key="3">
    <source>
        <dbReference type="Proteomes" id="UP000399805"/>
    </source>
</evidence>
<evidence type="ECO:0000313" key="2">
    <source>
        <dbReference type="EMBL" id="VVJ18327.1"/>
    </source>
</evidence>
<proteinExistence type="predicted"/>
<dbReference type="EMBL" id="CABVGP010000001">
    <property type="protein sequence ID" value="VVJ18327.1"/>
    <property type="molecule type" value="Genomic_DNA"/>
</dbReference>
<accession>A0A6I8LQU3</accession>